<dbReference type="AlphaFoldDB" id="B2ADQ4"/>
<dbReference type="KEGG" id="pan:PODANSg809"/>
<reference evidence="4" key="3">
    <citation type="journal article" date="2014" name="Genetics">
        <title>Maintaining two mating types: Structure of the mating type locus and its role in heterokaryosis in Podospora anserina.</title>
        <authorList>
            <person name="Grognet P."/>
            <person name="Bidard F."/>
            <person name="Kuchly C."/>
            <person name="Tong L.C.H."/>
            <person name="Coppin E."/>
            <person name="Benkhali J.A."/>
            <person name="Couloux A."/>
            <person name="Wincker P."/>
            <person name="Debuchy R."/>
            <person name="Silar P."/>
        </authorList>
    </citation>
    <scope>GENOME REANNOTATION</scope>
    <source>
        <strain evidence="4">S / ATCC MYA-4624 / DSM 980 / FGSC 10383</strain>
    </source>
</reference>
<dbReference type="EMBL" id="CU633454">
    <property type="protein sequence ID" value="CAP61569.1"/>
    <property type="molecule type" value="Genomic_DNA"/>
</dbReference>
<dbReference type="VEuPathDB" id="FungiDB:PODANS_4_1745"/>
<gene>
    <name evidence="2" type="ORF">PODANS_4_1745</name>
</gene>
<dbReference type="EMBL" id="FO904939">
    <property type="protein sequence ID" value="CDP27923.1"/>
    <property type="molecule type" value="Genomic_DNA"/>
</dbReference>
<dbReference type="GeneID" id="6187885"/>
<dbReference type="Proteomes" id="UP000001197">
    <property type="component" value="Chromosome 4"/>
</dbReference>
<dbReference type="STRING" id="515849.B2ADQ4"/>
<evidence type="ECO:0000256" key="1">
    <source>
        <dbReference type="SAM" id="SignalP"/>
    </source>
</evidence>
<evidence type="ECO:0000313" key="4">
    <source>
        <dbReference type="Proteomes" id="UP000001197"/>
    </source>
</evidence>
<keyword evidence="4" id="KW-1185">Reference proteome</keyword>
<reference evidence="2" key="2">
    <citation type="submission" date="2008-07" db="EMBL/GenBank/DDBJ databases">
        <authorList>
            <person name="Genoscope - CEA"/>
        </authorList>
    </citation>
    <scope>NUCLEOTIDE SEQUENCE</scope>
    <source>
        <strain evidence="2">S mat+</strain>
    </source>
</reference>
<evidence type="ECO:0000313" key="2">
    <source>
        <dbReference type="EMBL" id="CAP61569.1"/>
    </source>
</evidence>
<organism evidence="2">
    <name type="scientific">Podospora anserina (strain S / ATCC MYA-4624 / DSM 980 / FGSC 10383)</name>
    <name type="common">Pleurage anserina</name>
    <dbReference type="NCBI Taxonomy" id="515849"/>
    <lineage>
        <taxon>Eukaryota</taxon>
        <taxon>Fungi</taxon>
        <taxon>Dikarya</taxon>
        <taxon>Ascomycota</taxon>
        <taxon>Pezizomycotina</taxon>
        <taxon>Sordariomycetes</taxon>
        <taxon>Sordariomycetidae</taxon>
        <taxon>Sordariales</taxon>
        <taxon>Podosporaceae</taxon>
        <taxon>Podospora</taxon>
        <taxon>Podospora anserina</taxon>
    </lineage>
</organism>
<reference evidence="2 4" key="1">
    <citation type="journal article" date="2008" name="Genome Biol.">
        <title>The genome sequence of the model ascomycete fungus Podospora anserina.</title>
        <authorList>
            <person name="Espagne E."/>
            <person name="Lespinet O."/>
            <person name="Malagnac F."/>
            <person name="Da Silva C."/>
            <person name="Jaillon O."/>
            <person name="Porcel B.M."/>
            <person name="Couloux A."/>
            <person name="Aury J.-M."/>
            <person name="Segurens B."/>
            <person name="Poulain J."/>
            <person name="Anthouard V."/>
            <person name="Grossetete S."/>
            <person name="Khalili H."/>
            <person name="Coppin E."/>
            <person name="Dequard-Chablat M."/>
            <person name="Picard M."/>
            <person name="Contamine V."/>
            <person name="Arnaise S."/>
            <person name="Bourdais A."/>
            <person name="Berteaux-Lecellier V."/>
            <person name="Gautheret D."/>
            <person name="de Vries R.P."/>
            <person name="Battaglia E."/>
            <person name="Coutinho P.M."/>
            <person name="Danchin E.G.J."/>
            <person name="Henrissat B."/>
            <person name="El Khoury R."/>
            <person name="Sainsard-Chanet A."/>
            <person name="Boivin A."/>
            <person name="Pinan-Lucarre B."/>
            <person name="Sellem C.H."/>
            <person name="Debuchy R."/>
            <person name="Wincker P."/>
            <person name="Weissenbach J."/>
            <person name="Silar P."/>
        </authorList>
    </citation>
    <scope>NUCLEOTIDE SEQUENCE [LARGE SCALE GENOMIC DNA]</scope>
    <source>
        <strain evidence="4">S / ATCC MYA-4624 / DSM 980 / FGSC 10383</strain>
        <strain evidence="2">S mat+</strain>
    </source>
</reference>
<proteinExistence type="predicted"/>
<accession>B2ADQ4</accession>
<dbReference type="eggNOG" id="ENOG502T52H">
    <property type="taxonomic scope" value="Eukaryota"/>
</dbReference>
<evidence type="ECO:0000313" key="3">
    <source>
        <dbReference type="EMBL" id="CDP27923.1"/>
    </source>
</evidence>
<feature type="chain" id="PRO_5007638742" evidence="1">
    <location>
        <begin position="21"/>
        <end position="171"/>
    </location>
</feature>
<name>B2ADQ4_PODAN</name>
<feature type="signal peptide" evidence="1">
    <location>
        <begin position="1"/>
        <end position="20"/>
    </location>
</feature>
<keyword evidence="1" id="KW-0732">Signal</keyword>
<sequence>MEASLIRFLLIILRPSQSSATPTSQNQLSILQSPDKLSSQPTLHLQYLLTLLTSSSAVKMMFNPTTIFTAILGATFLVAPAIAAPAEEVAAPLAKRVWLSNIDVQAACKEQYTNEYVAIDNGNGCGAWQCVINNNRYSVNMDSYCVRHHGGEAYASCGGGTKWDWQCHDRS</sequence>
<protein>
    <submittedName>
        <fullName evidence="2">Podospora anserina S mat+ genomic DNA chromosome 4, supercontig 1</fullName>
    </submittedName>
</protein>
<dbReference type="HOGENOM" id="CLU_1563505_0_0_1"/>
<dbReference type="OrthoDB" id="5569785at2759"/>
<dbReference type="RefSeq" id="XP_001903793.1">
    <property type="nucleotide sequence ID" value="XM_001903758.1"/>
</dbReference>
<reference evidence="3" key="4">
    <citation type="submission" date="2015-04" db="EMBL/GenBank/DDBJ databases">
        <title>Maintaining two mating types: Structure of the mating type locus and its role in heterokaryosis in Podospora anserina.</title>
        <authorList>
            <person name="Grognet P."/>
            <person name="Bidard F."/>
            <person name="Kuchly C."/>
            <person name="Chan Ho Tong L."/>
            <person name="Coppin E."/>
            <person name="Ait Benkhali J."/>
            <person name="Couloux A."/>
            <person name="Wincker P."/>
            <person name="Debuchy R."/>
            <person name="Silar P."/>
        </authorList>
    </citation>
    <scope>NUCLEOTIDE SEQUENCE</scope>
</reference>